<dbReference type="AlphaFoldDB" id="A0A7I8D553"/>
<accession>A0A7I8D553</accession>
<gene>
    <name evidence="2" type="ORF">skT53_02190</name>
</gene>
<organism evidence="2 3">
    <name type="scientific">Effusibacillus dendaii</name>
    <dbReference type="NCBI Taxonomy" id="2743772"/>
    <lineage>
        <taxon>Bacteria</taxon>
        <taxon>Bacillati</taxon>
        <taxon>Bacillota</taxon>
        <taxon>Bacilli</taxon>
        <taxon>Bacillales</taxon>
        <taxon>Alicyclobacillaceae</taxon>
        <taxon>Effusibacillus</taxon>
    </lineage>
</organism>
<evidence type="ECO:0000313" key="3">
    <source>
        <dbReference type="Proteomes" id="UP000593802"/>
    </source>
</evidence>
<sequence length="600" mass="64462">MNILPSLLQVLGQTLRPDTSAKRIELAVGETLNGIVLDVLDRETALVDIKGLTVRAQTDTAVTKGAVLPLVVVGTTDNGLFELKINSFAMAHTENQALPARGDTTGSETALPLDRLLQNLQVKDSAFTRQVASRLLSAGISVTPSLLQSIEQLYSKVEQAGQSQSALDTILQMVQKKIPLTESAFRALDSLQQGPSLSEMVSRLLSQPIAPSVENQNEQGGGTSLLKAETSLPKAGPPDSKVGIPDPKANIPNRADGKPDQTREPIVREGADAKGAEANPMANRPSSSEIGQTAARANTAAQQSTVVQANTAEEINLAADRIPSAWRQASAVPDGQTRSPRQLEAADNRMQMSAAADLFGKTKPEDAAKLADRLAASFPLTDMRIELDRLADLSPGERGAAVKAVVEKLGLSHEQHVAQLVKTDFAGAVPETLKSLLLAEVQSGTAQPVAEQILTHLTGQQLMHSAKDDNSPFLYQYLTLPVLVGKQTSDAKVHLLTRRKKGRELDPYNCFLYFHLQLPSLGDLGIHVQIVERIVSLRFITEREKNLSLADDTLAPLRDGLKQIGYQLGGVRQEAGQANTRQPFANLSPILTNGLLDLKI</sequence>
<proteinExistence type="predicted"/>
<dbReference type="EMBL" id="AP023366">
    <property type="protein sequence ID" value="BCJ85234.1"/>
    <property type="molecule type" value="Genomic_DNA"/>
</dbReference>
<feature type="compositionally biased region" description="Basic and acidic residues" evidence="1">
    <location>
        <begin position="255"/>
        <end position="275"/>
    </location>
</feature>
<keyword evidence="3" id="KW-1185">Reference proteome</keyword>
<dbReference type="Proteomes" id="UP000593802">
    <property type="component" value="Chromosome"/>
</dbReference>
<name>A0A7I8D553_9BACL</name>
<feature type="compositionally biased region" description="Low complexity" evidence="1">
    <location>
        <begin position="292"/>
        <end position="302"/>
    </location>
</feature>
<dbReference type="RefSeq" id="WP_200759377.1">
    <property type="nucleotide sequence ID" value="NZ_AP023366.1"/>
</dbReference>
<protein>
    <recommendedName>
        <fullName evidence="4">Flagellar hook-length control protein-like C-terminal domain-containing protein</fullName>
    </recommendedName>
</protein>
<dbReference type="KEGG" id="eff:skT53_02190"/>
<evidence type="ECO:0008006" key="4">
    <source>
        <dbReference type="Google" id="ProtNLM"/>
    </source>
</evidence>
<evidence type="ECO:0000256" key="1">
    <source>
        <dbReference type="SAM" id="MobiDB-lite"/>
    </source>
</evidence>
<feature type="region of interest" description="Disordered" evidence="1">
    <location>
        <begin position="213"/>
        <end position="302"/>
    </location>
</feature>
<reference evidence="2 3" key="1">
    <citation type="submission" date="2020-08" db="EMBL/GenBank/DDBJ databases">
        <title>Complete Genome Sequence of Effusibacillus dendaii Strain skT53, Isolated from Farmland soil.</title>
        <authorList>
            <person name="Konishi T."/>
            <person name="Kawasaki H."/>
        </authorList>
    </citation>
    <scope>NUCLEOTIDE SEQUENCE [LARGE SCALE GENOMIC DNA]</scope>
    <source>
        <strain evidence="3">skT53</strain>
    </source>
</reference>
<evidence type="ECO:0000313" key="2">
    <source>
        <dbReference type="EMBL" id="BCJ85234.1"/>
    </source>
</evidence>